<dbReference type="Pfam" id="PF00534">
    <property type="entry name" value="Glycos_transf_1"/>
    <property type="match status" value="1"/>
</dbReference>
<dbReference type="Gene3D" id="3.40.50.2000">
    <property type="entry name" value="Glycogen Phosphorylase B"/>
    <property type="match status" value="2"/>
</dbReference>
<keyword evidence="5" id="KW-1185">Reference proteome</keyword>
<dbReference type="Proteomes" id="UP000817854">
    <property type="component" value="Unassembled WGS sequence"/>
</dbReference>
<sequence length="366" mass="43754">MKKKRILVDCHKFDEDYQGITTYIKGLYSELIKDSNYHYYFISYNKNKLSKEFGTHENVTYLKYFSKNKWIRLLLDLPFKILINKINVAHFQYVVPPIKFCRYIVTIHDVLFLDFPQFFKKEYQLKNNFLFKNSAKIADIVLTVSEYSKKRIQYYYKLKKQIFVIPNAINEDFLYSYDKQESIDYIEQKFGVKNYFLLVSRIEPRKNHLILLKSFVENKYYSDNSLVFVGKRDLHYEEFENYYIKLTEEIKRKVLILENVNNKDLVAFYQAAKIFVYPSFAEGFGIPPLESLSVNIPTICSNTTAMSDYTFFEDFLFNPNDSNDLNLKIKKALQNPNLDEIITKMRKNYNWKTSSSIFVDVINKIK</sequence>
<keyword evidence="1" id="KW-0808">Transferase</keyword>
<dbReference type="EMBL" id="VEVQ02000004">
    <property type="protein sequence ID" value="NHN25615.1"/>
    <property type="molecule type" value="Genomic_DNA"/>
</dbReference>
<dbReference type="Pfam" id="PF13439">
    <property type="entry name" value="Glyco_transf_4"/>
    <property type="match status" value="1"/>
</dbReference>
<dbReference type="InterPro" id="IPR028098">
    <property type="entry name" value="Glyco_trans_4-like_N"/>
</dbReference>
<name>A0ABX0IRB6_9FLAO</name>
<comment type="caution">
    <text evidence="4">The sequence shown here is derived from an EMBL/GenBank/DDBJ whole genome shotgun (WGS) entry which is preliminary data.</text>
</comment>
<feature type="domain" description="Glycosyl transferase family 1" evidence="2">
    <location>
        <begin position="186"/>
        <end position="344"/>
    </location>
</feature>
<protein>
    <submittedName>
        <fullName evidence="4">Glycosyltransferase family 4 protein</fullName>
    </submittedName>
</protein>
<reference evidence="5" key="1">
    <citation type="submission" date="2019-05" db="EMBL/GenBank/DDBJ databases">
        <title>Flavobacterium profundi sp. nov., isolated from a deep-sea seamount.</title>
        <authorList>
            <person name="Zhang D.-C."/>
        </authorList>
    </citation>
    <scope>NUCLEOTIDE SEQUENCE [LARGE SCALE GENOMIC DNA]</scope>
    <source>
        <strain evidence="5">EC11</strain>
    </source>
</reference>
<accession>A0ABX0IRB6</accession>
<evidence type="ECO:0000256" key="1">
    <source>
        <dbReference type="ARBA" id="ARBA00022679"/>
    </source>
</evidence>
<gene>
    <name evidence="4" type="ORF">FIA58_007990</name>
</gene>
<proteinExistence type="predicted"/>
<feature type="domain" description="Glycosyltransferase subfamily 4-like N-terminal" evidence="3">
    <location>
        <begin position="19"/>
        <end position="172"/>
    </location>
</feature>
<dbReference type="CDD" id="cd03809">
    <property type="entry name" value="GT4_MtfB-like"/>
    <property type="match status" value="1"/>
</dbReference>
<evidence type="ECO:0000259" key="2">
    <source>
        <dbReference type="Pfam" id="PF00534"/>
    </source>
</evidence>
<evidence type="ECO:0000313" key="5">
    <source>
        <dbReference type="Proteomes" id="UP000817854"/>
    </source>
</evidence>
<dbReference type="SUPFAM" id="SSF53756">
    <property type="entry name" value="UDP-Glycosyltransferase/glycogen phosphorylase"/>
    <property type="match status" value="1"/>
</dbReference>
<evidence type="ECO:0000259" key="3">
    <source>
        <dbReference type="Pfam" id="PF13439"/>
    </source>
</evidence>
<dbReference type="PANTHER" id="PTHR46401:SF2">
    <property type="entry name" value="GLYCOSYLTRANSFERASE WBBK-RELATED"/>
    <property type="match status" value="1"/>
</dbReference>
<reference evidence="4 5" key="2">
    <citation type="submission" date="2019-05" db="EMBL/GenBank/DDBJ databases">
        <authorList>
            <person name="Lianzixin W."/>
        </authorList>
    </citation>
    <scope>NUCLEOTIDE SEQUENCE [LARGE SCALE GENOMIC DNA]</scope>
    <source>
        <strain evidence="4 5">EC11</strain>
    </source>
</reference>
<dbReference type="InterPro" id="IPR001296">
    <property type="entry name" value="Glyco_trans_1"/>
</dbReference>
<reference evidence="4 5" key="3">
    <citation type="submission" date="2020-02" db="EMBL/GenBank/DDBJ databases">
        <title>Flavobacterium profundi sp. nov., isolated from a deep-sea seamount.</title>
        <authorList>
            <person name="Zhang D.-C."/>
        </authorList>
    </citation>
    <scope>NUCLEOTIDE SEQUENCE [LARGE SCALE GENOMIC DNA]</scope>
    <source>
        <strain evidence="4 5">EC11</strain>
    </source>
</reference>
<organism evidence="4 5">
    <name type="scientific">Flavobacterium jejuense</name>
    <dbReference type="NCBI Taxonomy" id="1544455"/>
    <lineage>
        <taxon>Bacteria</taxon>
        <taxon>Pseudomonadati</taxon>
        <taxon>Bacteroidota</taxon>
        <taxon>Flavobacteriia</taxon>
        <taxon>Flavobacteriales</taxon>
        <taxon>Flavobacteriaceae</taxon>
        <taxon>Flavobacterium</taxon>
    </lineage>
</organism>
<dbReference type="PANTHER" id="PTHR46401">
    <property type="entry name" value="GLYCOSYLTRANSFERASE WBBK-RELATED"/>
    <property type="match status" value="1"/>
</dbReference>
<dbReference type="RefSeq" id="WP_140961951.1">
    <property type="nucleotide sequence ID" value="NZ_VEVQ02000004.1"/>
</dbReference>
<evidence type="ECO:0000313" key="4">
    <source>
        <dbReference type="EMBL" id="NHN25615.1"/>
    </source>
</evidence>